<dbReference type="EMBL" id="SRLO01000033">
    <property type="protein sequence ID" value="TNN83365.1"/>
    <property type="molecule type" value="Genomic_DNA"/>
</dbReference>
<protein>
    <submittedName>
        <fullName evidence="2">Uncharacterized protein</fullName>
    </submittedName>
</protein>
<evidence type="ECO:0000256" key="1">
    <source>
        <dbReference type="SAM" id="MobiDB-lite"/>
    </source>
</evidence>
<proteinExistence type="predicted"/>
<evidence type="ECO:0000313" key="3">
    <source>
        <dbReference type="Proteomes" id="UP000314294"/>
    </source>
</evidence>
<keyword evidence="3" id="KW-1185">Reference proteome</keyword>
<sequence>MAKVGLEAFLTFSHRELVFLDRKEDRSLSADSALEPRCNRDTRRDNLTDRHPRVLVGNETEMDDDGC</sequence>
<feature type="compositionally biased region" description="Basic and acidic residues" evidence="1">
    <location>
        <begin position="37"/>
        <end position="52"/>
    </location>
</feature>
<dbReference type="AlphaFoldDB" id="A0A4Z2IZC6"/>
<feature type="region of interest" description="Disordered" evidence="1">
    <location>
        <begin position="25"/>
        <end position="67"/>
    </location>
</feature>
<comment type="caution">
    <text evidence="2">The sequence shown here is derived from an EMBL/GenBank/DDBJ whole genome shotgun (WGS) entry which is preliminary data.</text>
</comment>
<dbReference type="Proteomes" id="UP000314294">
    <property type="component" value="Unassembled WGS sequence"/>
</dbReference>
<gene>
    <name evidence="2" type="ORF">EYF80_006346</name>
</gene>
<name>A0A4Z2IZC6_9TELE</name>
<organism evidence="2 3">
    <name type="scientific">Liparis tanakae</name>
    <name type="common">Tanaka's snailfish</name>
    <dbReference type="NCBI Taxonomy" id="230148"/>
    <lineage>
        <taxon>Eukaryota</taxon>
        <taxon>Metazoa</taxon>
        <taxon>Chordata</taxon>
        <taxon>Craniata</taxon>
        <taxon>Vertebrata</taxon>
        <taxon>Euteleostomi</taxon>
        <taxon>Actinopterygii</taxon>
        <taxon>Neopterygii</taxon>
        <taxon>Teleostei</taxon>
        <taxon>Neoteleostei</taxon>
        <taxon>Acanthomorphata</taxon>
        <taxon>Eupercaria</taxon>
        <taxon>Perciformes</taxon>
        <taxon>Cottioidei</taxon>
        <taxon>Cottales</taxon>
        <taxon>Liparidae</taxon>
        <taxon>Liparis</taxon>
    </lineage>
</organism>
<reference evidence="2 3" key="1">
    <citation type="submission" date="2019-03" db="EMBL/GenBank/DDBJ databases">
        <title>First draft genome of Liparis tanakae, snailfish: a comprehensive survey of snailfish specific genes.</title>
        <authorList>
            <person name="Kim W."/>
            <person name="Song I."/>
            <person name="Jeong J.-H."/>
            <person name="Kim D."/>
            <person name="Kim S."/>
            <person name="Ryu S."/>
            <person name="Song J.Y."/>
            <person name="Lee S.K."/>
        </authorList>
    </citation>
    <scope>NUCLEOTIDE SEQUENCE [LARGE SCALE GENOMIC DNA]</scope>
    <source>
        <tissue evidence="2">Muscle</tissue>
    </source>
</reference>
<accession>A0A4Z2IZC6</accession>
<evidence type="ECO:0000313" key="2">
    <source>
        <dbReference type="EMBL" id="TNN83365.1"/>
    </source>
</evidence>